<keyword evidence="2" id="KW-1185">Reference proteome</keyword>
<accession>A0A1X7AHU5</accession>
<name>A0A1X7AHU5_9GAMM</name>
<reference evidence="1 2" key="1">
    <citation type="submission" date="2017-03" db="EMBL/GenBank/DDBJ databases">
        <authorList>
            <person name="Afonso C.L."/>
            <person name="Miller P.J."/>
            <person name="Scott M.A."/>
            <person name="Spackman E."/>
            <person name="Goraichik I."/>
            <person name="Dimitrov K.M."/>
            <person name="Suarez D.L."/>
            <person name="Swayne D.E."/>
        </authorList>
    </citation>
    <scope>NUCLEOTIDE SEQUENCE [LARGE SCALE GENOMIC DNA]</scope>
    <source>
        <strain evidence="1">SB41UT1</strain>
    </source>
</reference>
<protein>
    <submittedName>
        <fullName evidence="1">Uncharacterized protein</fullName>
    </submittedName>
</protein>
<proteinExistence type="predicted"/>
<gene>
    <name evidence="1" type="ORF">EHSB41UT_01405</name>
</gene>
<dbReference type="AlphaFoldDB" id="A0A1X7AHU5"/>
<organism evidence="1 2">
    <name type="scientific">Parendozoicomonas haliclonae</name>
    <dbReference type="NCBI Taxonomy" id="1960125"/>
    <lineage>
        <taxon>Bacteria</taxon>
        <taxon>Pseudomonadati</taxon>
        <taxon>Pseudomonadota</taxon>
        <taxon>Gammaproteobacteria</taxon>
        <taxon>Oceanospirillales</taxon>
        <taxon>Endozoicomonadaceae</taxon>
        <taxon>Parendozoicomonas</taxon>
    </lineage>
</organism>
<sequence>MHTETSINLNKEMLDLMSILRRRLKAEFDVIIRFSHDDALETIYDLARRSMDQTTKENACHLLTLSGWDIEIDQLIRPVHSQRSPAGSPPPAQPKAVKIYRGQVIA</sequence>
<dbReference type="OrthoDB" id="5736003at2"/>
<dbReference type="EMBL" id="FWPT01000003">
    <property type="protein sequence ID" value="SMA42220.1"/>
    <property type="molecule type" value="Genomic_DNA"/>
</dbReference>
<dbReference type="Proteomes" id="UP000196573">
    <property type="component" value="Unassembled WGS sequence"/>
</dbReference>
<evidence type="ECO:0000313" key="2">
    <source>
        <dbReference type="Proteomes" id="UP000196573"/>
    </source>
</evidence>
<evidence type="ECO:0000313" key="1">
    <source>
        <dbReference type="EMBL" id="SMA42220.1"/>
    </source>
</evidence>
<dbReference type="RefSeq" id="WP_087108298.1">
    <property type="nucleotide sequence ID" value="NZ_CBCSCN010000009.1"/>
</dbReference>